<evidence type="ECO:0000313" key="3">
    <source>
        <dbReference type="Proteomes" id="UP001152797"/>
    </source>
</evidence>
<reference evidence="2 3" key="2">
    <citation type="submission" date="2024-05" db="EMBL/GenBank/DDBJ databases">
        <authorList>
            <person name="Chen Y."/>
            <person name="Shah S."/>
            <person name="Dougan E. K."/>
            <person name="Thang M."/>
            <person name="Chan C."/>
        </authorList>
    </citation>
    <scope>NUCLEOTIDE SEQUENCE [LARGE SCALE GENOMIC DNA]</scope>
</reference>
<reference evidence="1" key="1">
    <citation type="submission" date="2022-10" db="EMBL/GenBank/DDBJ databases">
        <authorList>
            <person name="Chen Y."/>
            <person name="Dougan E. K."/>
            <person name="Chan C."/>
            <person name="Rhodes N."/>
            <person name="Thang M."/>
        </authorList>
    </citation>
    <scope>NUCLEOTIDE SEQUENCE</scope>
</reference>
<dbReference type="EMBL" id="CAMXCT010001713">
    <property type="protein sequence ID" value="CAI3992439.1"/>
    <property type="molecule type" value="Genomic_DNA"/>
</dbReference>
<evidence type="ECO:0000313" key="2">
    <source>
        <dbReference type="EMBL" id="CAL4779751.1"/>
    </source>
</evidence>
<organism evidence="1">
    <name type="scientific">Cladocopium goreaui</name>
    <dbReference type="NCBI Taxonomy" id="2562237"/>
    <lineage>
        <taxon>Eukaryota</taxon>
        <taxon>Sar</taxon>
        <taxon>Alveolata</taxon>
        <taxon>Dinophyceae</taxon>
        <taxon>Suessiales</taxon>
        <taxon>Symbiodiniaceae</taxon>
        <taxon>Cladocopium</taxon>
    </lineage>
</organism>
<name>A0A9P1CIU2_9DINO</name>
<gene>
    <name evidence="1" type="ORF">C1SCF055_LOCUS19272</name>
</gene>
<comment type="caution">
    <text evidence="1">The sequence shown here is derived from an EMBL/GenBank/DDBJ whole genome shotgun (WGS) entry which is preliminary data.</text>
</comment>
<keyword evidence="3" id="KW-1185">Reference proteome</keyword>
<evidence type="ECO:0000313" key="1">
    <source>
        <dbReference type="EMBL" id="CAI3992439.1"/>
    </source>
</evidence>
<dbReference type="AlphaFoldDB" id="A0A9P1CIU2"/>
<dbReference type="EMBL" id="CAMXCT030001713">
    <property type="protein sequence ID" value="CAL4779751.1"/>
    <property type="molecule type" value="Genomic_DNA"/>
</dbReference>
<accession>A0A9P1CIU2</accession>
<dbReference type="EMBL" id="CAMXCT020001713">
    <property type="protein sequence ID" value="CAL1145814.1"/>
    <property type="molecule type" value="Genomic_DNA"/>
</dbReference>
<protein>
    <submittedName>
        <fullName evidence="2">Pentatricopeptide repeat-containing protein, chloroplastic</fullName>
    </submittedName>
</protein>
<proteinExistence type="predicted"/>
<dbReference type="Proteomes" id="UP001152797">
    <property type="component" value="Unassembled WGS sequence"/>
</dbReference>
<sequence>MSMPADSQLHMKMGTEESLKTLMRPHMHHAIEPWMAQVGDTEKRGLLRLMRMAHTQPGGIPIDKPRRPSWIPSCATQKKDFSTLPTAGLSMMQKSASSPALR</sequence>
<dbReference type="OrthoDB" id="10294528at2759"/>